<dbReference type="RefSeq" id="WP_091934061.1">
    <property type="nucleotide sequence ID" value="NZ_FNCY01000002.1"/>
</dbReference>
<organism evidence="2 3">
    <name type="scientific">Propionivibrio dicarboxylicus</name>
    <dbReference type="NCBI Taxonomy" id="83767"/>
    <lineage>
        <taxon>Bacteria</taxon>
        <taxon>Pseudomonadati</taxon>
        <taxon>Pseudomonadota</taxon>
        <taxon>Betaproteobacteria</taxon>
        <taxon>Rhodocyclales</taxon>
        <taxon>Rhodocyclaceae</taxon>
        <taxon>Propionivibrio</taxon>
    </lineage>
</organism>
<keyword evidence="1" id="KW-0812">Transmembrane</keyword>
<evidence type="ECO:0000256" key="1">
    <source>
        <dbReference type="SAM" id="Phobius"/>
    </source>
</evidence>
<gene>
    <name evidence="2" type="ORF">SAMN05660652_00824</name>
</gene>
<dbReference type="EMBL" id="FNCY01000002">
    <property type="protein sequence ID" value="SDG88644.1"/>
    <property type="molecule type" value="Genomic_DNA"/>
</dbReference>
<dbReference type="AlphaFoldDB" id="A0A1G7XWW7"/>
<dbReference type="Pfam" id="PF04367">
    <property type="entry name" value="DUF502"/>
    <property type="match status" value="1"/>
</dbReference>
<dbReference type="OrthoDB" id="9780267at2"/>
<dbReference type="PANTHER" id="PTHR31876:SF26">
    <property type="entry name" value="PROTEIN LIKE COV 2"/>
    <property type="match status" value="1"/>
</dbReference>
<reference evidence="2 3" key="1">
    <citation type="submission" date="2016-10" db="EMBL/GenBank/DDBJ databases">
        <authorList>
            <person name="de Groot N.N."/>
        </authorList>
    </citation>
    <scope>NUCLEOTIDE SEQUENCE [LARGE SCALE GENOMIC DNA]</scope>
    <source>
        <strain evidence="2 3">DSM 5885</strain>
    </source>
</reference>
<dbReference type="PANTHER" id="PTHR31876">
    <property type="entry name" value="COV-LIKE PROTEIN 1"/>
    <property type="match status" value="1"/>
</dbReference>
<evidence type="ECO:0000313" key="2">
    <source>
        <dbReference type="EMBL" id="SDG88644.1"/>
    </source>
</evidence>
<evidence type="ECO:0000313" key="3">
    <source>
        <dbReference type="Proteomes" id="UP000198607"/>
    </source>
</evidence>
<feature type="transmembrane region" description="Helical" evidence="1">
    <location>
        <begin position="70"/>
        <end position="96"/>
    </location>
</feature>
<keyword evidence="3" id="KW-1185">Reference proteome</keyword>
<keyword evidence="1" id="KW-0472">Membrane</keyword>
<protein>
    <submittedName>
        <fullName evidence="2">Uncharacterized membrane protein</fullName>
    </submittedName>
</protein>
<dbReference type="Proteomes" id="UP000198607">
    <property type="component" value="Unassembled WGS sequence"/>
</dbReference>
<feature type="transmembrane region" description="Helical" evidence="1">
    <location>
        <begin position="43"/>
        <end position="64"/>
    </location>
</feature>
<feature type="transmembrane region" description="Helical" evidence="1">
    <location>
        <begin position="12"/>
        <end position="36"/>
    </location>
</feature>
<proteinExistence type="predicted"/>
<dbReference type="InterPro" id="IPR007462">
    <property type="entry name" value="COV1-like"/>
</dbReference>
<dbReference type="STRING" id="83767.SAMN05660652_00824"/>
<sequence>MHETPRHLVRTMLIGLMTIAPLWITWMLFEFVLRLLADSGRPLLRAVGAIASASALPLAGWLQHPWVETVVALLLTVGALYVVGLLTSFMTGLRLIAALESVLARLPIIQTVYSGTKRFLQTLRTPPVQGQRVVLINFPSPQLKTLGFVTKLMRDADSGIELAAVYVPTSPNPTSGYIEIVPLAETTPIDWSVEEALAFVMTGGANAPEQLNYGRAPRQEERLA</sequence>
<keyword evidence="1" id="KW-1133">Transmembrane helix</keyword>
<accession>A0A1G7XWW7</accession>
<name>A0A1G7XWW7_9RHOO</name>